<dbReference type="Proteomes" id="UP000236291">
    <property type="component" value="Unassembled WGS sequence"/>
</dbReference>
<name>A0A2K3L8M3_TRIPR</name>
<reference evidence="2 3" key="2">
    <citation type="journal article" date="2017" name="Front. Plant Sci.">
        <title>Gene Classification and Mining of Molecular Markers Useful in Red Clover (Trifolium pratense) Breeding.</title>
        <authorList>
            <person name="Istvanek J."/>
            <person name="Dluhosova J."/>
            <person name="Dluhos P."/>
            <person name="Patkova L."/>
            <person name="Nedelnik J."/>
            <person name="Repkova J."/>
        </authorList>
    </citation>
    <scope>NUCLEOTIDE SEQUENCE [LARGE SCALE GENOMIC DNA]</scope>
    <source>
        <strain evidence="3">cv. Tatra</strain>
        <tissue evidence="2">Young leaves</tissue>
    </source>
</reference>
<dbReference type="AlphaFoldDB" id="A0A2K3L8M3"/>
<keyword evidence="1" id="KW-0812">Transmembrane</keyword>
<evidence type="ECO:0000313" key="2">
    <source>
        <dbReference type="EMBL" id="PNX74886.1"/>
    </source>
</evidence>
<proteinExistence type="predicted"/>
<evidence type="ECO:0000313" key="3">
    <source>
        <dbReference type="Proteomes" id="UP000236291"/>
    </source>
</evidence>
<dbReference type="EMBL" id="ASHM01028219">
    <property type="protein sequence ID" value="PNX74886.1"/>
    <property type="molecule type" value="Genomic_DNA"/>
</dbReference>
<accession>A0A2K3L8M3</accession>
<sequence>MAEGSSGTDIQRILAAVKSSEVVEDRVQLFTDLGNLSLKDESESNHASVMNCLVVSFLHFIFFNACYVIVLLTVIDLIKY</sequence>
<reference evidence="2 3" key="1">
    <citation type="journal article" date="2014" name="Am. J. Bot.">
        <title>Genome assembly and annotation for red clover (Trifolium pratense; Fabaceae).</title>
        <authorList>
            <person name="Istvanek J."/>
            <person name="Jaros M."/>
            <person name="Krenek A."/>
            <person name="Repkova J."/>
        </authorList>
    </citation>
    <scope>NUCLEOTIDE SEQUENCE [LARGE SCALE GENOMIC DNA]</scope>
    <source>
        <strain evidence="3">cv. Tatra</strain>
        <tissue evidence="2">Young leaves</tissue>
    </source>
</reference>
<protein>
    <submittedName>
        <fullName evidence="2">Uncharacterized protein</fullName>
    </submittedName>
</protein>
<evidence type="ECO:0000256" key="1">
    <source>
        <dbReference type="SAM" id="Phobius"/>
    </source>
</evidence>
<feature type="transmembrane region" description="Helical" evidence="1">
    <location>
        <begin position="57"/>
        <end position="78"/>
    </location>
</feature>
<keyword evidence="1" id="KW-1133">Transmembrane helix</keyword>
<keyword evidence="1" id="KW-0472">Membrane</keyword>
<dbReference type="Gramene" id="Tp57577_TGAC_v2_mRNA13843">
    <property type="protein sequence ID" value="Tp57577_TGAC_v2_mRNA13843"/>
    <property type="gene ID" value="Tp57577_TGAC_v2_gene13394"/>
</dbReference>
<comment type="caution">
    <text evidence="2">The sequence shown here is derived from an EMBL/GenBank/DDBJ whole genome shotgun (WGS) entry which is preliminary data.</text>
</comment>
<organism evidence="2 3">
    <name type="scientific">Trifolium pratense</name>
    <name type="common">Red clover</name>
    <dbReference type="NCBI Taxonomy" id="57577"/>
    <lineage>
        <taxon>Eukaryota</taxon>
        <taxon>Viridiplantae</taxon>
        <taxon>Streptophyta</taxon>
        <taxon>Embryophyta</taxon>
        <taxon>Tracheophyta</taxon>
        <taxon>Spermatophyta</taxon>
        <taxon>Magnoliopsida</taxon>
        <taxon>eudicotyledons</taxon>
        <taxon>Gunneridae</taxon>
        <taxon>Pentapetalae</taxon>
        <taxon>rosids</taxon>
        <taxon>fabids</taxon>
        <taxon>Fabales</taxon>
        <taxon>Fabaceae</taxon>
        <taxon>Papilionoideae</taxon>
        <taxon>50 kb inversion clade</taxon>
        <taxon>NPAAA clade</taxon>
        <taxon>Hologalegina</taxon>
        <taxon>IRL clade</taxon>
        <taxon>Trifolieae</taxon>
        <taxon>Trifolium</taxon>
    </lineage>
</organism>
<gene>
    <name evidence="2" type="ORF">L195_g030815</name>
</gene>